<gene>
    <name evidence="2" type="ORF">THFILI_00395</name>
</gene>
<proteinExistence type="predicted"/>
<feature type="compositionally biased region" description="Basic and acidic residues" evidence="1">
    <location>
        <begin position="1"/>
        <end position="14"/>
    </location>
</feature>
<evidence type="ECO:0000313" key="2">
    <source>
        <dbReference type="EMBL" id="KGQ22036.1"/>
    </source>
</evidence>
<feature type="compositionally biased region" description="Low complexity" evidence="1">
    <location>
        <begin position="21"/>
        <end position="35"/>
    </location>
</feature>
<feature type="region of interest" description="Disordered" evidence="1">
    <location>
        <begin position="1"/>
        <end position="50"/>
    </location>
</feature>
<sequence length="124" mass="13690">MKRKRLSELVREEIASQEMTPPEAASPGAASPPGEHQGDLAAPSPGERVPPYLTYVRKECRLRPDQLDALTALARRLNRERRGRGERITENTLLRLAADLLLSLGEEEVARLLEKGGPRVGDSL</sequence>
<dbReference type="AlphaFoldDB" id="A0A0A2WPC6"/>
<dbReference type="EMBL" id="JPSL02000030">
    <property type="protein sequence ID" value="KGQ22036.1"/>
    <property type="molecule type" value="Genomic_DNA"/>
</dbReference>
<dbReference type="Proteomes" id="UP000030364">
    <property type="component" value="Unassembled WGS sequence"/>
</dbReference>
<reference evidence="2 3" key="1">
    <citation type="journal article" date="2015" name="Genome Announc.">
        <title>Draft Genome Sequence of the Thermophile Thermus filiformis ATCC 43280, Producer of Carotenoid-(Di)glucoside-Branched Fatty Acid (Di)esters and Source of Hyperthermostable Enzymes of Biotechnological Interest.</title>
        <authorList>
            <person name="Mandelli F."/>
            <person name="Oliveira Ramires B."/>
            <person name="Couger M.B."/>
            <person name="Paixao D.A."/>
            <person name="Camilo C.M."/>
            <person name="Polikarpov I."/>
            <person name="Prade R."/>
            <person name="Riano-Pachon D.M."/>
            <person name="Squina F.M."/>
        </authorList>
    </citation>
    <scope>NUCLEOTIDE SEQUENCE [LARGE SCALE GENOMIC DNA]</scope>
    <source>
        <strain evidence="2 3">ATCC 43280</strain>
    </source>
</reference>
<accession>A0A0A2WPC6</accession>
<keyword evidence="3" id="KW-1185">Reference proteome</keyword>
<name>A0A0A2WPC6_THEFI</name>
<evidence type="ECO:0000313" key="3">
    <source>
        <dbReference type="Proteomes" id="UP000030364"/>
    </source>
</evidence>
<dbReference type="STRING" id="276.THFILI_00395"/>
<protein>
    <submittedName>
        <fullName evidence="2">ATPase</fullName>
    </submittedName>
</protein>
<organism evidence="2 3">
    <name type="scientific">Thermus filiformis</name>
    <dbReference type="NCBI Taxonomy" id="276"/>
    <lineage>
        <taxon>Bacteria</taxon>
        <taxon>Thermotogati</taxon>
        <taxon>Deinococcota</taxon>
        <taxon>Deinococci</taxon>
        <taxon>Thermales</taxon>
        <taxon>Thermaceae</taxon>
        <taxon>Thermus</taxon>
    </lineage>
</organism>
<dbReference type="RefSeq" id="WP_038063935.1">
    <property type="nucleotide sequence ID" value="NZ_JPSL02000030.1"/>
</dbReference>
<evidence type="ECO:0000256" key="1">
    <source>
        <dbReference type="SAM" id="MobiDB-lite"/>
    </source>
</evidence>
<comment type="caution">
    <text evidence="2">The sequence shown here is derived from an EMBL/GenBank/DDBJ whole genome shotgun (WGS) entry which is preliminary data.</text>
</comment>
<dbReference type="PATRIC" id="fig|276.5.peg.1146"/>